<evidence type="ECO:0000313" key="2">
    <source>
        <dbReference type="Proteomes" id="UP001057280"/>
    </source>
</evidence>
<name>A0AB35HQT9_TETHA</name>
<comment type="caution">
    <text evidence="1">The sequence shown here is derived from an EMBL/GenBank/DDBJ whole genome shotgun (WGS) entry which is preliminary data.</text>
</comment>
<dbReference type="Proteomes" id="UP001057280">
    <property type="component" value="Unassembled WGS sequence"/>
</dbReference>
<reference evidence="1" key="1">
    <citation type="submission" date="2020-06" db="EMBL/GenBank/DDBJ databases">
        <authorList>
            <person name="Link T."/>
            <person name="Ehrmann M."/>
        </authorList>
    </citation>
    <scope>NUCLEOTIDE SEQUENCE</scope>
    <source>
        <strain evidence="1">TMW 2.2257</strain>
    </source>
</reference>
<protein>
    <submittedName>
        <fullName evidence="1">Uncharacterized protein</fullName>
    </submittedName>
</protein>
<dbReference type="EMBL" id="JACACB010000028">
    <property type="protein sequence ID" value="MCO8298673.1"/>
    <property type="molecule type" value="Genomic_DNA"/>
</dbReference>
<organism evidence="1 2">
    <name type="scientific">Tetragenococcus halophilus</name>
    <name type="common">Pediococcus halophilus</name>
    <dbReference type="NCBI Taxonomy" id="51669"/>
    <lineage>
        <taxon>Bacteria</taxon>
        <taxon>Bacillati</taxon>
        <taxon>Bacillota</taxon>
        <taxon>Bacilli</taxon>
        <taxon>Lactobacillales</taxon>
        <taxon>Enterococcaceae</taxon>
        <taxon>Tetragenococcus</taxon>
    </lineage>
</organism>
<dbReference type="AlphaFoldDB" id="A0AB35HQT9"/>
<sequence>MKIKIDDIGRIHMIDDFHPYGSIIFDLMDERVGVYQDSGNPVIRTAFEDIEESAEFEKYELIDGLKEVIEILEGNYREYTL</sequence>
<reference evidence="1" key="2">
    <citation type="journal article" date="2021" name="BMC Microbiol.">
        <title>The diversity among the species Tetragenococcus halophilus including new isolates from a lupine seed fermentation.</title>
        <authorList>
            <person name="Link T."/>
            <person name="Vogel R.F."/>
            <person name="Ehrmann M.A."/>
        </authorList>
    </citation>
    <scope>NUCLEOTIDE SEQUENCE</scope>
    <source>
        <strain evidence="1">TMW 2.2257</strain>
    </source>
</reference>
<dbReference type="RefSeq" id="WP_253210263.1">
    <property type="nucleotide sequence ID" value="NZ_JACACB010000028.1"/>
</dbReference>
<gene>
    <name evidence="1" type="ORF">HXW75_09335</name>
</gene>
<evidence type="ECO:0000313" key="1">
    <source>
        <dbReference type="EMBL" id="MCO8298673.1"/>
    </source>
</evidence>
<proteinExistence type="predicted"/>
<accession>A0AB35HQT9</accession>